<dbReference type="GO" id="GO:0006284">
    <property type="term" value="P:base-excision repair"/>
    <property type="evidence" value="ECO:0007669"/>
    <property type="project" value="TreeGrafter"/>
</dbReference>
<proteinExistence type="inferred from homology"/>
<feature type="binding site" evidence="12">
    <location>
        <position position="344"/>
    </location>
    <ligand>
        <name>Mg(2+)</name>
        <dbReference type="ChEBI" id="CHEBI:18420"/>
        <label>1</label>
    </ligand>
</feature>
<sequence>PQAIVEGYSSYFSFSRKRSGYSGVATFCSQRATPFAAQEGLSGNYVGELENGCGTTEALPAEWAAEELKDLDSEGRAVITQHIIKKEDGSEIKTAVINVYCPRVDPEKPERRVYKLRFYELLRQRAAAIRSTGCHVLILGDINTSHKQIDHCDPDEAEVFERRLERRYLSSFLIPLYKKDDMEKVLCGHNEVDEASGDSDCKVKRDTHCHMSLSGTSPLLLSEEKEVSEKCLILEDVNTKIKVEKETLEKETYRDKQEGKTSSQEFEEYEVSDDHLLVSNTDFQVVDTFRYFYPYKKEVFTCWNTFTNSRSTNYGTRIDYVFCDEEFLPYVDDSLILNDIMGSDHCPVAVVIKGELVPSSKLPYSSTKFFPEFRGQQQKLSSYFQPQSSIPDGETWRNMNRNSLPKAGNLTDQSSHSTVKRKINNIKSSNKKNCADKQRKLSSFFSKTINDRKIAVVLPDKEAGGYESHSSDRTVNDVESTPTLIGPCQLNANESDFKDILSDDLASSGECNSSQEDSQESSKVKSKNLGWDFLMKGPKPPPLCPGHKEPAVVMTVKKKGPNMNRQFYACGRGVGKEGDPNARCNFFKWVGK</sequence>
<keyword evidence="9 12" id="KW-0460">Magnesium</keyword>
<dbReference type="GO" id="GO:0005634">
    <property type="term" value="C:nucleus"/>
    <property type="evidence" value="ECO:0007669"/>
    <property type="project" value="TreeGrafter"/>
</dbReference>
<organism evidence="16 17">
    <name type="scientific">Cherax quadricarinatus</name>
    <name type="common">Australian red claw crayfish</name>
    <dbReference type="NCBI Taxonomy" id="27406"/>
    <lineage>
        <taxon>Eukaryota</taxon>
        <taxon>Metazoa</taxon>
        <taxon>Ecdysozoa</taxon>
        <taxon>Arthropoda</taxon>
        <taxon>Crustacea</taxon>
        <taxon>Multicrustacea</taxon>
        <taxon>Malacostraca</taxon>
        <taxon>Eumalacostraca</taxon>
        <taxon>Eucarida</taxon>
        <taxon>Decapoda</taxon>
        <taxon>Pleocyemata</taxon>
        <taxon>Astacidea</taxon>
        <taxon>Parastacoidea</taxon>
        <taxon>Parastacidae</taxon>
        <taxon>Cherax</taxon>
    </lineage>
</organism>
<dbReference type="GO" id="GO:0008081">
    <property type="term" value="F:phosphoric diester hydrolase activity"/>
    <property type="evidence" value="ECO:0007669"/>
    <property type="project" value="TreeGrafter"/>
</dbReference>
<evidence type="ECO:0000256" key="13">
    <source>
        <dbReference type="PIRSR" id="PIRSR604808-3"/>
    </source>
</evidence>
<dbReference type="InterPro" id="IPR004808">
    <property type="entry name" value="AP_endonuc_1"/>
</dbReference>
<comment type="catalytic activity">
    <reaction evidence="1">
        <text>Exonucleolytic cleavage in the 3'- to 5'-direction to yield nucleoside 5'-phosphates.</text>
        <dbReference type="EC" id="3.1.11.2"/>
    </reaction>
</comment>
<protein>
    <recommendedName>
        <fullName evidence="4">DNA-(apurinic or apyrimidinic site) endonuclease 2</fullName>
        <ecNumber evidence="3">3.1.11.2</ecNumber>
    </recommendedName>
</protein>
<comment type="caution">
    <text evidence="16">The sequence shown here is derived from an EMBL/GenBank/DDBJ whole genome shotgun (WGS) entry which is preliminary data.</text>
</comment>
<evidence type="ECO:0000256" key="4">
    <source>
        <dbReference type="ARBA" id="ARBA00013541"/>
    </source>
</evidence>
<accession>A0AAW0Y9G4</accession>
<feature type="site" description="Important for catalytic activity" evidence="13">
    <location>
        <position position="319"/>
    </location>
</feature>
<evidence type="ECO:0000256" key="9">
    <source>
        <dbReference type="ARBA" id="ARBA00022842"/>
    </source>
</evidence>
<keyword evidence="17" id="KW-1185">Reference proteome</keyword>
<evidence type="ECO:0000256" key="8">
    <source>
        <dbReference type="ARBA" id="ARBA00022833"/>
    </source>
</evidence>
<dbReference type="InterPro" id="IPR005135">
    <property type="entry name" value="Endo/exonuclease/phosphatase"/>
</dbReference>
<feature type="binding site" evidence="12">
    <location>
        <position position="141"/>
    </location>
    <ligand>
        <name>Mg(2+)</name>
        <dbReference type="ChEBI" id="CHEBI:18420"/>
        <label>1</label>
    </ligand>
</feature>
<keyword evidence="5 12" id="KW-0479">Metal-binding</keyword>
<evidence type="ECO:0000256" key="5">
    <source>
        <dbReference type="ARBA" id="ARBA00022723"/>
    </source>
</evidence>
<comment type="similarity">
    <text evidence="2">Belongs to the DNA repair enzymes AP/ExoA family.</text>
</comment>
<dbReference type="EMBL" id="JARKIK010000012">
    <property type="protein sequence ID" value="KAK8748328.1"/>
    <property type="molecule type" value="Genomic_DNA"/>
</dbReference>
<keyword evidence="8" id="KW-0862">Zinc</keyword>
<keyword evidence="10" id="KW-0539">Nucleus</keyword>
<evidence type="ECO:0000256" key="7">
    <source>
        <dbReference type="ARBA" id="ARBA00022801"/>
    </source>
</evidence>
<dbReference type="PROSITE" id="PS51435">
    <property type="entry name" value="AP_NUCLEASE_F1_4"/>
    <property type="match status" value="1"/>
</dbReference>
<dbReference type="Pfam" id="PF06839">
    <property type="entry name" value="Zn_ribbon_GRF"/>
    <property type="match status" value="1"/>
</dbReference>
<dbReference type="InterPro" id="IPR010666">
    <property type="entry name" value="Znf_GRF"/>
</dbReference>
<feature type="non-terminal residue" evidence="16">
    <location>
        <position position="1"/>
    </location>
</feature>
<feature type="active site" description="Proton donor/acceptor" evidence="11">
    <location>
        <position position="141"/>
    </location>
</feature>
<dbReference type="EC" id="3.1.11.2" evidence="3"/>
<keyword evidence="6 14" id="KW-0863">Zinc-finger</keyword>
<dbReference type="GO" id="GO:0003906">
    <property type="term" value="F:DNA-(apurinic or apyrimidinic site) endonuclease activity"/>
    <property type="evidence" value="ECO:0007669"/>
    <property type="project" value="TreeGrafter"/>
</dbReference>
<evidence type="ECO:0000256" key="1">
    <source>
        <dbReference type="ARBA" id="ARBA00000493"/>
    </source>
</evidence>
<evidence type="ECO:0000256" key="3">
    <source>
        <dbReference type="ARBA" id="ARBA00012115"/>
    </source>
</evidence>
<feature type="binding site" evidence="12">
    <location>
        <position position="345"/>
    </location>
    <ligand>
        <name>Mg(2+)</name>
        <dbReference type="ChEBI" id="CHEBI:18420"/>
        <label>1</label>
    </ligand>
</feature>
<evidence type="ECO:0000313" key="16">
    <source>
        <dbReference type="EMBL" id="KAK8748328.1"/>
    </source>
</evidence>
<evidence type="ECO:0000313" key="17">
    <source>
        <dbReference type="Proteomes" id="UP001445076"/>
    </source>
</evidence>
<dbReference type="Gene3D" id="3.60.10.10">
    <property type="entry name" value="Endonuclease/exonuclease/phosphatase"/>
    <property type="match status" value="1"/>
</dbReference>
<dbReference type="Pfam" id="PF03372">
    <property type="entry name" value="Exo_endo_phos"/>
    <property type="match status" value="1"/>
</dbReference>
<dbReference type="SUPFAM" id="SSF56219">
    <property type="entry name" value="DNase I-like"/>
    <property type="match status" value="1"/>
</dbReference>
<feature type="active site" description="Proton acceptor" evidence="11">
    <location>
        <position position="345"/>
    </location>
</feature>
<dbReference type="AlphaFoldDB" id="A0AAW0Y9G4"/>
<reference evidence="16 17" key="1">
    <citation type="journal article" date="2024" name="BMC Genomics">
        <title>Genome assembly of redclaw crayfish (Cherax quadricarinatus) provides insights into its immune adaptation and hypoxia tolerance.</title>
        <authorList>
            <person name="Liu Z."/>
            <person name="Zheng J."/>
            <person name="Li H."/>
            <person name="Fang K."/>
            <person name="Wang S."/>
            <person name="He J."/>
            <person name="Zhou D."/>
            <person name="Weng S."/>
            <person name="Chi M."/>
            <person name="Gu Z."/>
            <person name="He J."/>
            <person name="Li F."/>
            <person name="Wang M."/>
        </authorList>
    </citation>
    <scope>NUCLEOTIDE SEQUENCE [LARGE SCALE GENOMIC DNA]</scope>
    <source>
        <strain evidence="16">ZL_2023a</strain>
    </source>
</reference>
<keyword evidence="7" id="KW-0378">Hydrolase</keyword>
<dbReference type="PANTHER" id="PTHR22748:SF4">
    <property type="entry name" value="DNA-(APURINIC OR APYRIMIDINIC SITE) ENDONUCLEASE 2"/>
    <property type="match status" value="1"/>
</dbReference>
<gene>
    <name evidence="16" type="ORF">OTU49_016079</name>
</gene>
<dbReference type="InterPro" id="IPR036691">
    <property type="entry name" value="Endo/exonu/phosph_ase_sf"/>
</dbReference>
<name>A0AAW0Y9G4_CHEQU</name>
<feature type="site" description="Interaction with DNA substrate" evidence="13">
    <location>
        <position position="345"/>
    </location>
</feature>
<feature type="domain" description="GRF-type" evidence="15">
    <location>
        <begin position="544"/>
        <end position="592"/>
    </location>
</feature>
<dbReference type="PROSITE" id="PS51999">
    <property type="entry name" value="ZF_GRF"/>
    <property type="match status" value="1"/>
</dbReference>
<comment type="cofactor">
    <cofactor evidence="12">
        <name>Mg(2+)</name>
        <dbReference type="ChEBI" id="CHEBI:18420"/>
    </cofactor>
    <cofactor evidence="12">
        <name>Mn(2+)</name>
        <dbReference type="ChEBI" id="CHEBI:29035"/>
    </cofactor>
    <text evidence="12">Probably binds two magnesium or manganese ions per subunit.</text>
</comment>
<dbReference type="Proteomes" id="UP001445076">
    <property type="component" value="Unassembled WGS sequence"/>
</dbReference>
<dbReference type="GO" id="GO:0008270">
    <property type="term" value="F:zinc ion binding"/>
    <property type="evidence" value="ECO:0007669"/>
    <property type="project" value="UniProtKB-KW"/>
</dbReference>
<evidence type="ECO:0000256" key="12">
    <source>
        <dbReference type="PIRSR" id="PIRSR604808-2"/>
    </source>
</evidence>
<dbReference type="PANTHER" id="PTHR22748">
    <property type="entry name" value="AP ENDONUCLEASE"/>
    <property type="match status" value="1"/>
</dbReference>
<evidence type="ECO:0000256" key="2">
    <source>
        <dbReference type="ARBA" id="ARBA00007092"/>
    </source>
</evidence>
<evidence type="ECO:0000256" key="11">
    <source>
        <dbReference type="PIRSR" id="PIRSR604808-1"/>
    </source>
</evidence>
<feature type="binding site" evidence="12">
    <location>
        <position position="143"/>
    </location>
    <ligand>
        <name>Mg(2+)</name>
        <dbReference type="ChEBI" id="CHEBI:18420"/>
        <label>1</label>
    </ligand>
</feature>
<feature type="active site" evidence="11">
    <location>
        <position position="100"/>
    </location>
</feature>
<evidence type="ECO:0000256" key="6">
    <source>
        <dbReference type="ARBA" id="ARBA00022771"/>
    </source>
</evidence>
<feature type="site" description="Transition state stabilizer" evidence="13">
    <location>
        <position position="143"/>
    </location>
</feature>
<evidence type="ECO:0000256" key="14">
    <source>
        <dbReference type="PROSITE-ProRule" id="PRU01343"/>
    </source>
</evidence>
<evidence type="ECO:0000259" key="15">
    <source>
        <dbReference type="PROSITE" id="PS51999"/>
    </source>
</evidence>
<evidence type="ECO:0000256" key="10">
    <source>
        <dbReference type="ARBA" id="ARBA00023242"/>
    </source>
</evidence>
<dbReference type="GO" id="GO:0008311">
    <property type="term" value="F:double-stranded DNA 3'-5' DNA exonuclease activity"/>
    <property type="evidence" value="ECO:0007669"/>
    <property type="project" value="UniProtKB-EC"/>
</dbReference>
<keyword evidence="12" id="KW-0464">Manganese</keyword>